<dbReference type="EMBL" id="CABQ01000074">
    <property type="protein sequence ID" value="CBI07169.1"/>
    <property type="molecule type" value="Genomic_DNA"/>
</dbReference>
<feature type="transmembrane region" description="Helical" evidence="1">
    <location>
        <begin position="7"/>
        <end position="26"/>
    </location>
</feature>
<name>E6QIV3_9ZZZZ</name>
<accession>E6QIV3</accession>
<protein>
    <submittedName>
        <fullName evidence="2">Uncharacterized protein</fullName>
    </submittedName>
</protein>
<keyword evidence="1" id="KW-0472">Membrane</keyword>
<keyword evidence="1" id="KW-0812">Transmembrane</keyword>
<gene>
    <name evidence="2" type="ORF">CARN6_0491</name>
</gene>
<proteinExistence type="predicted"/>
<dbReference type="AlphaFoldDB" id="E6QIV3"/>
<sequence length="88" mass="10272">MNRLKSFLHHLTFLIIKLVLTTRLLYSLPLLALNQIIARSNLPLLALYMRMYSANMHKFMAISVHWVFGDFLIDSYFALPGDGFIEDR</sequence>
<comment type="caution">
    <text evidence="2">The sequence shown here is derived from an EMBL/GenBank/DDBJ whole genome shotgun (WGS) entry which is preliminary data.</text>
</comment>
<evidence type="ECO:0000256" key="1">
    <source>
        <dbReference type="SAM" id="Phobius"/>
    </source>
</evidence>
<keyword evidence="1" id="KW-1133">Transmembrane helix</keyword>
<evidence type="ECO:0000313" key="2">
    <source>
        <dbReference type="EMBL" id="CBI07169.1"/>
    </source>
</evidence>
<organism evidence="2">
    <name type="scientific">mine drainage metagenome</name>
    <dbReference type="NCBI Taxonomy" id="410659"/>
    <lineage>
        <taxon>unclassified sequences</taxon>
        <taxon>metagenomes</taxon>
        <taxon>ecological metagenomes</taxon>
    </lineage>
</organism>
<reference evidence="2" key="1">
    <citation type="submission" date="2009-10" db="EMBL/GenBank/DDBJ databases">
        <title>Diversity of trophic interactions inside an arsenic-rich microbial ecosystem.</title>
        <authorList>
            <person name="Bertin P.N."/>
            <person name="Heinrich-Salmeron A."/>
            <person name="Pelletier E."/>
            <person name="Goulhen-Chollet F."/>
            <person name="Arsene-Ploetze F."/>
            <person name="Gallien S."/>
            <person name="Calteau A."/>
            <person name="Vallenet D."/>
            <person name="Casiot C."/>
            <person name="Chane-Woon-Ming B."/>
            <person name="Giloteaux L."/>
            <person name="Barakat M."/>
            <person name="Bonnefoy V."/>
            <person name="Bruneel O."/>
            <person name="Chandler M."/>
            <person name="Cleiss J."/>
            <person name="Duran R."/>
            <person name="Elbaz-Poulichet F."/>
            <person name="Fonknechten N."/>
            <person name="Lauga B."/>
            <person name="Mornico D."/>
            <person name="Ortet P."/>
            <person name="Schaeffer C."/>
            <person name="Siguier P."/>
            <person name="Alexander Thil Smith A."/>
            <person name="Van Dorsselaer A."/>
            <person name="Weissenbach J."/>
            <person name="Medigue C."/>
            <person name="Le Paslier D."/>
        </authorList>
    </citation>
    <scope>NUCLEOTIDE SEQUENCE</scope>
</reference>